<dbReference type="EMBL" id="CAJVPY010021162">
    <property type="protein sequence ID" value="CAG8778563.1"/>
    <property type="molecule type" value="Genomic_DNA"/>
</dbReference>
<proteinExistence type="predicted"/>
<reference evidence="2" key="1">
    <citation type="submission" date="2021-06" db="EMBL/GenBank/DDBJ databases">
        <authorList>
            <person name="Kallberg Y."/>
            <person name="Tangrot J."/>
            <person name="Rosling A."/>
        </authorList>
    </citation>
    <scope>NUCLEOTIDE SEQUENCE</scope>
    <source>
        <strain evidence="2">MA453B</strain>
    </source>
</reference>
<comment type="caution">
    <text evidence="2">The sequence shown here is derived from an EMBL/GenBank/DDBJ whole genome shotgun (WGS) entry which is preliminary data.</text>
</comment>
<evidence type="ECO:0000256" key="1">
    <source>
        <dbReference type="SAM" id="MobiDB-lite"/>
    </source>
</evidence>
<dbReference type="Proteomes" id="UP000789405">
    <property type="component" value="Unassembled WGS sequence"/>
</dbReference>
<dbReference type="AlphaFoldDB" id="A0A9N9JGT3"/>
<feature type="non-terminal residue" evidence="2">
    <location>
        <position position="110"/>
    </location>
</feature>
<dbReference type="OrthoDB" id="2317675at2759"/>
<feature type="region of interest" description="Disordered" evidence="1">
    <location>
        <begin position="91"/>
        <end position="110"/>
    </location>
</feature>
<gene>
    <name evidence="2" type="ORF">DERYTH_LOCUS19391</name>
</gene>
<evidence type="ECO:0000313" key="2">
    <source>
        <dbReference type="EMBL" id="CAG8778563.1"/>
    </source>
</evidence>
<feature type="compositionally biased region" description="Acidic residues" evidence="1">
    <location>
        <begin position="99"/>
        <end position="110"/>
    </location>
</feature>
<protein>
    <submittedName>
        <fullName evidence="2">18397_t:CDS:1</fullName>
    </submittedName>
</protein>
<name>A0A9N9JGT3_9GLOM</name>
<accession>A0A9N9JGT3</accession>
<organism evidence="2 3">
    <name type="scientific">Dentiscutata erythropus</name>
    <dbReference type="NCBI Taxonomy" id="1348616"/>
    <lineage>
        <taxon>Eukaryota</taxon>
        <taxon>Fungi</taxon>
        <taxon>Fungi incertae sedis</taxon>
        <taxon>Mucoromycota</taxon>
        <taxon>Glomeromycotina</taxon>
        <taxon>Glomeromycetes</taxon>
        <taxon>Diversisporales</taxon>
        <taxon>Gigasporaceae</taxon>
        <taxon>Dentiscutata</taxon>
    </lineage>
</organism>
<sequence length="110" mass="12489">TVNGVALTILGSLKIRNKATNEDTMIDEALDLSKLTLCYLISEITKLNEETSLIEEKEWLFDKTLSHHRAQLERVLSVIQDVQSQIQTEQEQNWHILGADEEPDATPESI</sequence>
<keyword evidence="3" id="KW-1185">Reference proteome</keyword>
<evidence type="ECO:0000313" key="3">
    <source>
        <dbReference type="Proteomes" id="UP000789405"/>
    </source>
</evidence>